<evidence type="ECO:0000313" key="1">
    <source>
        <dbReference type="EMBL" id="KFM29072.1"/>
    </source>
</evidence>
<dbReference type="RefSeq" id="XP_011402121.1">
    <property type="nucleotide sequence ID" value="XM_011403819.1"/>
</dbReference>
<dbReference type="eggNOG" id="KOG2465">
    <property type="taxonomic scope" value="Eukaryota"/>
</dbReference>
<sequence length="349" mass="37737">MDQPPAPGEQGQEHTWFATLREVKHQFCLYASFEQREEGGWVDLDPAETAAASDPHGSSLWPQHQWHAAFEILFALPPDAAAPKRDDMLFFVYLPWLHRKDPVLVRRRGKELPADLSLGGALAGDIDWRASALLSLVMHTRYTLTVMVSGPEGLSEDSDDQPLPPGAERVNLEAWPSTSRFPIDVDGNLAKGSQNPIPTYPDICFEVSTFDTVFKSQVIVLLILLGPKVCAFSGFVTKARMVEAGVMGGPLSVLGPRRAQRVLMNGPGGEGRAEVAVLRMLPPGQAREADRGKGPLQKLTRSLGQVVRQVASEVGAGKGGGGGPLELQCSLILLSLPVQSLTRSILDAL</sequence>
<dbReference type="InterPro" id="IPR019141">
    <property type="entry name" value="DUF2045"/>
</dbReference>
<dbReference type="AlphaFoldDB" id="A0A087STL8"/>
<dbReference type="KEGG" id="apro:F751_3689"/>
<dbReference type="Pfam" id="PF09741">
    <property type="entry name" value="DUF2045"/>
    <property type="match status" value="1"/>
</dbReference>
<organism evidence="1 2">
    <name type="scientific">Auxenochlorella protothecoides</name>
    <name type="common">Green microalga</name>
    <name type="synonym">Chlorella protothecoides</name>
    <dbReference type="NCBI Taxonomy" id="3075"/>
    <lineage>
        <taxon>Eukaryota</taxon>
        <taxon>Viridiplantae</taxon>
        <taxon>Chlorophyta</taxon>
        <taxon>core chlorophytes</taxon>
        <taxon>Trebouxiophyceae</taxon>
        <taxon>Chlorellales</taxon>
        <taxon>Chlorellaceae</taxon>
        <taxon>Auxenochlorella</taxon>
    </lineage>
</organism>
<keyword evidence="2" id="KW-1185">Reference proteome</keyword>
<evidence type="ECO:0000313" key="2">
    <source>
        <dbReference type="Proteomes" id="UP000028924"/>
    </source>
</evidence>
<dbReference type="Proteomes" id="UP000028924">
    <property type="component" value="Unassembled WGS sequence"/>
</dbReference>
<dbReference type="PANTHER" id="PTHR21477">
    <property type="entry name" value="ZGC:172139"/>
    <property type="match status" value="1"/>
</dbReference>
<dbReference type="GeneID" id="23615080"/>
<protein>
    <submittedName>
        <fullName evidence="1">Uncharacterized protein</fullName>
    </submittedName>
</protein>
<name>A0A087STL8_AUXPR</name>
<dbReference type="PANTHER" id="PTHR21477:SF13">
    <property type="entry name" value="KIAA0930"/>
    <property type="match status" value="1"/>
</dbReference>
<proteinExistence type="predicted"/>
<dbReference type="EMBL" id="KL662186">
    <property type="protein sequence ID" value="KFM29072.1"/>
    <property type="molecule type" value="Genomic_DNA"/>
</dbReference>
<dbReference type="OrthoDB" id="515061at2759"/>
<accession>A0A087STL8</accession>
<gene>
    <name evidence="1" type="ORF">F751_3689</name>
</gene>
<reference evidence="1 2" key="1">
    <citation type="journal article" date="2014" name="BMC Genomics">
        <title>Oil accumulation mechanisms of the oleaginous microalga Chlorella protothecoides revealed through its genome, transcriptomes, and proteomes.</title>
        <authorList>
            <person name="Gao C."/>
            <person name="Wang Y."/>
            <person name="Shen Y."/>
            <person name="Yan D."/>
            <person name="He X."/>
            <person name="Dai J."/>
            <person name="Wu Q."/>
        </authorList>
    </citation>
    <scope>NUCLEOTIDE SEQUENCE [LARGE SCALE GENOMIC DNA]</scope>
    <source>
        <strain evidence="1 2">0710</strain>
    </source>
</reference>